<dbReference type="EMBL" id="CAADFT010000041">
    <property type="protein sequence ID" value="VFK44886.1"/>
    <property type="molecule type" value="Genomic_DNA"/>
</dbReference>
<evidence type="ECO:0000313" key="1">
    <source>
        <dbReference type="EMBL" id="VFK44886.1"/>
    </source>
</evidence>
<accession>A0A450YTN3</accession>
<gene>
    <name evidence="1" type="ORF">BECKTC1821E_GA0114239_104111</name>
</gene>
<name>A0A450YTN3_9GAMM</name>
<dbReference type="InterPro" id="IPR036388">
    <property type="entry name" value="WH-like_DNA-bd_sf"/>
</dbReference>
<sequence>MNWREYIDTDPTVLSGKPRIEGTRLSVDFLLDLFAEGWTERRILENYPHLSRESLRALFAFSAERMRDEAIYPIIYPMNIGTPS</sequence>
<dbReference type="Gene3D" id="1.10.10.10">
    <property type="entry name" value="Winged helix-like DNA-binding domain superfamily/Winged helix DNA-binding domain"/>
    <property type="match status" value="1"/>
</dbReference>
<protein>
    <submittedName>
        <fullName evidence="1">Uncharacterized conserved protein, DUF433 family</fullName>
    </submittedName>
</protein>
<dbReference type="InterPro" id="IPR009057">
    <property type="entry name" value="Homeodomain-like_sf"/>
</dbReference>
<dbReference type="PANTHER" id="PTHR34849">
    <property type="entry name" value="SSL5025 PROTEIN"/>
    <property type="match status" value="1"/>
</dbReference>
<dbReference type="PANTHER" id="PTHR34849:SF3">
    <property type="entry name" value="SSR2962 PROTEIN"/>
    <property type="match status" value="1"/>
</dbReference>
<dbReference type="Pfam" id="PF04255">
    <property type="entry name" value="DUF433"/>
    <property type="match status" value="1"/>
</dbReference>
<reference evidence="1" key="1">
    <citation type="submission" date="2019-02" db="EMBL/GenBank/DDBJ databases">
        <authorList>
            <person name="Gruber-Vodicka R. H."/>
            <person name="Seah K. B. B."/>
        </authorList>
    </citation>
    <scope>NUCLEOTIDE SEQUENCE</scope>
    <source>
        <strain evidence="1">BECK_BZ125</strain>
    </source>
</reference>
<organism evidence="1">
    <name type="scientific">Candidatus Kentrum sp. TC</name>
    <dbReference type="NCBI Taxonomy" id="2126339"/>
    <lineage>
        <taxon>Bacteria</taxon>
        <taxon>Pseudomonadati</taxon>
        <taxon>Pseudomonadota</taxon>
        <taxon>Gammaproteobacteria</taxon>
        <taxon>Candidatus Kentrum</taxon>
    </lineage>
</organism>
<proteinExistence type="predicted"/>
<dbReference type="SUPFAM" id="SSF46689">
    <property type="entry name" value="Homeodomain-like"/>
    <property type="match status" value="1"/>
</dbReference>
<dbReference type="InterPro" id="IPR007367">
    <property type="entry name" value="DUF433"/>
</dbReference>
<dbReference type="AlphaFoldDB" id="A0A450YTN3"/>